<evidence type="ECO:0000313" key="3">
    <source>
        <dbReference type="Proteomes" id="UP000678545"/>
    </source>
</evidence>
<name>A0A941IDL5_9BURK</name>
<dbReference type="Gene3D" id="3.40.1580.10">
    <property type="entry name" value="SMI1/KNR4-like"/>
    <property type="match status" value="1"/>
</dbReference>
<dbReference type="SUPFAM" id="SSF160631">
    <property type="entry name" value="SMI1/KNR4-like"/>
    <property type="match status" value="1"/>
</dbReference>
<sequence>MEFVESCRSISPIDLIEVENKIGYQLPEEYKLFLLSHNGGRPVLDGVRHENEHFDYVGYFYAIRGEMYHDDLVRQIGEHKDMIPEGYLPIGESPGGDIYCISLKEPTKGSIFHWDHEEANYDGEPWEYNMTKLAPSLTAFLEGLCIGE</sequence>
<dbReference type="SMART" id="SM00860">
    <property type="entry name" value="SMI1_KNR4"/>
    <property type="match status" value="1"/>
</dbReference>
<evidence type="ECO:0000259" key="1">
    <source>
        <dbReference type="SMART" id="SM00860"/>
    </source>
</evidence>
<dbReference type="Pfam" id="PF09346">
    <property type="entry name" value="SMI1_KNR4"/>
    <property type="match status" value="1"/>
</dbReference>
<dbReference type="EMBL" id="JAGSPJ010000003">
    <property type="protein sequence ID" value="MBR7800103.1"/>
    <property type="molecule type" value="Genomic_DNA"/>
</dbReference>
<gene>
    <name evidence="2" type="ORF">KDM90_08840</name>
</gene>
<comment type="caution">
    <text evidence="2">The sequence shown here is derived from an EMBL/GenBank/DDBJ whole genome shotgun (WGS) entry which is preliminary data.</text>
</comment>
<organism evidence="2 3">
    <name type="scientific">Undibacterium fentianense</name>
    <dbReference type="NCBI Taxonomy" id="2828728"/>
    <lineage>
        <taxon>Bacteria</taxon>
        <taxon>Pseudomonadati</taxon>
        <taxon>Pseudomonadota</taxon>
        <taxon>Betaproteobacteria</taxon>
        <taxon>Burkholderiales</taxon>
        <taxon>Oxalobacteraceae</taxon>
        <taxon>Undibacterium</taxon>
    </lineage>
</organism>
<dbReference type="Proteomes" id="UP000678545">
    <property type="component" value="Unassembled WGS sequence"/>
</dbReference>
<dbReference type="AlphaFoldDB" id="A0A941IDL5"/>
<evidence type="ECO:0000313" key="2">
    <source>
        <dbReference type="EMBL" id="MBR7800103.1"/>
    </source>
</evidence>
<dbReference type="InterPro" id="IPR018958">
    <property type="entry name" value="Knr4/Smi1-like_dom"/>
</dbReference>
<dbReference type="InterPro" id="IPR037883">
    <property type="entry name" value="Knr4/Smi1-like_sf"/>
</dbReference>
<keyword evidence="3" id="KW-1185">Reference proteome</keyword>
<feature type="domain" description="Knr4/Smi1-like" evidence="1">
    <location>
        <begin position="9"/>
        <end position="143"/>
    </location>
</feature>
<dbReference type="RefSeq" id="WP_212675236.1">
    <property type="nucleotide sequence ID" value="NZ_JAGSPJ010000003.1"/>
</dbReference>
<accession>A0A941IDL5</accession>
<reference evidence="2" key="1">
    <citation type="submission" date="2021-04" db="EMBL/GenBank/DDBJ databases">
        <title>novel species isolated from subtropical streams in China.</title>
        <authorList>
            <person name="Lu H."/>
        </authorList>
    </citation>
    <scope>NUCLEOTIDE SEQUENCE</scope>
    <source>
        <strain evidence="2">FT137W</strain>
    </source>
</reference>
<proteinExistence type="predicted"/>
<protein>
    <submittedName>
        <fullName evidence="2">SMI1/KNR4 family protein</fullName>
    </submittedName>
</protein>